<dbReference type="EMBL" id="BGZK01000114">
    <property type="protein sequence ID" value="GBP20063.1"/>
    <property type="molecule type" value="Genomic_DNA"/>
</dbReference>
<reference evidence="1 2" key="1">
    <citation type="journal article" date="2019" name="Commun. Biol.">
        <title>The bagworm genome reveals a unique fibroin gene that provides high tensile strength.</title>
        <authorList>
            <person name="Kono N."/>
            <person name="Nakamura H."/>
            <person name="Ohtoshi R."/>
            <person name="Tomita M."/>
            <person name="Numata K."/>
            <person name="Arakawa K."/>
        </authorList>
    </citation>
    <scope>NUCLEOTIDE SEQUENCE [LARGE SCALE GENOMIC DNA]</scope>
</reference>
<comment type="caution">
    <text evidence="1">The sequence shown here is derived from an EMBL/GenBank/DDBJ whole genome shotgun (WGS) entry which is preliminary data.</text>
</comment>
<evidence type="ECO:0000313" key="2">
    <source>
        <dbReference type="Proteomes" id="UP000299102"/>
    </source>
</evidence>
<name>A0A4C1U112_EUMVA</name>
<organism evidence="1 2">
    <name type="scientific">Eumeta variegata</name>
    <name type="common">Bagworm moth</name>
    <name type="synonym">Eumeta japonica</name>
    <dbReference type="NCBI Taxonomy" id="151549"/>
    <lineage>
        <taxon>Eukaryota</taxon>
        <taxon>Metazoa</taxon>
        <taxon>Ecdysozoa</taxon>
        <taxon>Arthropoda</taxon>
        <taxon>Hexapoda</taxon>
        <taxon>Insecta</taxon>
        <taxon>Pterygota</taxon>
        <taxon>Neoptera</taxon>
        <taxon>Endopterygota</taxon>
        <taxon>Lepidoptera</taxon>
        <taxon>Glossata</taxon>
        <taxon>Ditrysia</taxon>
        <taxon>Tineoidea</taxon>
        <taxon>Psychidae</taxon>
        <taxon>Oiketicinae</taxon>
        <taxon>Eumeta</taxon>
    </lineage>
</organism>
<sequence>MGGACCRRGSTHVRRFVCVVRPPSPRHLSATREGCLRRRRRKPMRRFDLENFTARAHLAHAASVKGPSTLSKVINDTDKQGCARYVDYERSLQARFK</sequence>
<proteinExistence type="predicted"/>
<evidence type="ECO:0000313" key="1">
    <source>
        <dbReference type="EMBL" id="GBP20063.1"/>
    </source>
</evidence>
<protein>
    <submittedName>
        <fullName evidence="1">Uncharacterized protein</fullName>
    </submittedName>
</protein>
<keyword evidence="2" id="KW-1185">Reference proteome</keyword>
<gene>
    <name evidence="1" type="ORF">EVAR_13835_1</name>
</gene>
<dbReference type="Proteomes" id="UP000299102">
    <property type="component" value="Unassembled WGS sequence"/>
</dbReference>
<accession>A0A4C1U112</accession>
<dbReference type="AlphaFoldDB" id="A0A4C1U112"/>